<keyword evidence="11" id="KW-1185">Reference proteome</keyword>
<dbReference type="InterPro" id="IPR037066">
    <property type="entry name" value="Plug_dom_sf"/>
</dbReference>
<keyword evidence="6 7" id="KW-0998">Cell outer membrane</keyword>
<keyword evidence="3 7" id="KW-1134">Transmembrane beta strand</keyword>
<accession>A0A401LWM8</accession>
<dbReference type="Gene3D" id="2.40.170.20">
    <property type="entry name" value="TonB-dependent receptor, beta-barrel domain"/>
    <property type="match status" value="1"/>
</dbReference>
<evidence type="ECO:0000256" key="1">
    <source>
        <dbReference type="ARBA" id="ARBA00004571"/>
    </source>
</evidence>
<feature type="domain" description="TonB-dependent receptor plug" evidence="8">
    <location>
        <begin position="202"/>
        <end position="324"/>
    </location>
</feature>
<comment type="caution">
    <text evidence="10">The sequence shown here is derived from an EMBL/GenBank/DDBJ whole genome shotgun (WGS) entry which is preliminary data.</text>
</comment>
<gene>
    <name evidence="10" type="ORF">KGMB02408_28220</name>
</gene>
<comment type="similarity">
    <text evidence="7">Belongs to the TonB-dependent receptor family.</text>
</comment>
<evidence type="ECO:0000313" key="10">
    <source>
        <dbReference type="EMBL" id="GCB35877.1"/>
    </source>
</evidence>
<dbReference type="Pfam" id="PF16344">
    <property type="entry name" value="FecR_C"/>
    <property type="match status" value="1"/>
</dbReference>
<dbReference type="OrthoDB" id="668629at2"/>
<evidence type="ECO:0000259" key="9">
    <source>
        <dbReference type="Pfam" id="PF16344"/>
    </source>
</evidence>
<dbReference type="PROSITE" id="PS52016">
    <property type="entry name" value="TONB_DEPENDENT_REC_3"/>
    <property type="match status" value="1"/>
</dbReference>
<proteinExistence type="inferred from homology"/>
<dbReference type="Proteomes" id="UP000288079">
    <property type="component" value="Unassembled WGS sequence"/>
</dbReference>
<dbReference type="Pfam" id="PF07715">
    <property type="entry name" value="Plug"/>
    <property type="match status" value="1"/>
</dbReference>
<dbReference type="Gene3D" id="2.60.40.1120">
    <property type="entry name" value="Carboxypeptidase-like, regulatory domain"/>
    <property type="match status" value="1"/>
</dbReference>
<evidence type="ECO:0000256" key="5">
    <source>
        <dbReference type="ARBA" id="ARBA00023136"/>
    </source>
</evidence>
<evidence type="ECO:0000256" key="4">
    <source>
        <dbReference type="ARBA" id="ARBA00022692"/>
    </source>
</evidence>
<dbReference type="GO" id="GO:0009279">
    <property type="term" value="C:cell outer membrane"/>
    <property type="evidence" value="ECO:0007669"/>
    <property type="project" value="UniProtKB-SubCell"/>
</dbReference>
<dbReference type="InterPro" id="IPR032508">
    <property type="entry name" value="FecR_C"/>
</dbReference>
<dbReference type="RefSeq" id="WP_125041753.1">
    <property type="nucleotide sequence ID" value="NZ_BHWB01000008.1"/>
</dbReference>
<dbReference type="InterPro" id="IPR012910">
    <property type="entry name" value="Plug_dom"/>
</dbReference>
<dbReference type="NCBIfam" id="TIGR04057">
    <property type="entry name" value="SusC_RagA_signa"/>
    <property type="match status" value="1"/>
</dbReference>
<dbReference type="Gene3D" id="2.170.130.10">
    <property type="entry name" value="TonB-dependent receptor, plug domain"/>
    <property type="match status" value="1"/>
</dbReference>
<protein>
    <submittedName>
        <fullName evidence="10">SusC/RagA family TonB-linked outer membrane protein</fullName>
    </submittedName>
</protein>
<dbReference type="Gene3D" id="3.55.50.30">
    <property type="match status" value="1"/>
</dbReference>
<dbReference type="EMBL" id="BHWB01000008">
    <property type="protein sequence ID" value="GCB35877.1"/>
    <property type="molecule type" value="Genomic_DNA"/>
</dbReference>
<dbReference type="Pfam" id="PF13715">
    <property type="entry name" value="CarbopepD_reg_2"/>
    <property type="match status" value="1"/>
</dbReference>
<evidence type="ECO:0000259" key="8">
    <source>
        <dbReference type="Pfam" id="PF07715"/>
    </source>
</evidence>
<dbReference type="AlphaFoldDB" id="A0A401LWM8"/>
<dbReference type="InterPro" id="IPR023997">
    <property type="entry name" value="TonB-dep_OMP_SusC/RagA_CS"/>
</dbReference>
<sequence length="1095" mass="123215">MKKDRLLAIIFFISWLGSLSVGAQEVKEKRITMEFKNERLSSAFKRLENVSGYKILFVYEDVNQYTVDGKVKNHTIEQVLKFMVGDKPLKFLIDGQFVNITPQRKEPAKTVEKVKGTVVSVEDGLPVIGASVHVAGTTIGAQTNIDGNFELIKVPGDAMVQFSYVGMETVSLPVSAVMNVRMKADVQTLDDVVVTGYYTQRKQTFTGAATNYSGAELAAISDQNLLSTIAAIDPSFKIVDNIAMGSDPNTVPNIQVRGVNALPTTTSLSEEYKGNSNLPTFILDGFEVSVEKVYDLDPNRVSNISILKDASATAIYGSRASNGVVIIDTKAPAAGKLRLNYYGSMDFEAADLSDYHLLRASDKLKYEDLARLYVGTGAVYVDEEYRRSYNERLKLVQKGYDTDWLAQPLRSLGISHRHSVQLEGGNESFRYGVNLTYNGTSGVMKGSDRTRIGTGIKLQYNYRNLRFRNEITYDKVTANNSPYGSFSDYANMNPYYYPYDENGQLKKILFTIYSPSSGSTTVVNPMYNSTLNTKDRTAYDDFVDNFSVEWDILNNLKLKGNFSLERVNKSTDVFKPADHTDFATVEENKGSYTKGNTVSSSYDGSLVLSYFGQFKKHALSLNGGWNIQQTSDDYSTYTINGFPNQQLDHPAMGAGFLEGSTVKGDATMTRLMGFFGNVNYSFDDRYFVDASIRMDGSSLFGSNQRWGTFWSTGIGWNLHNEAFMKEVSFVDQFRLRMSTGYTGSQSFYPYQALMMYQYQSELAYQDYIGTVIKAFGNSNLKWQRTNKTNFGIDFGFFKNRLSGYFNYFIENSKDLLVDVNMVSYLGFDSYKENLGETQNKGFDFNVKLTAFQNKDWRVNLFVNGQHYNNTLKKISSGLSSFNDKADAAGSTKPYVRYIEGASVNTIWVVPSAGIDPATGNEVFISKDGSYTGTWSEKDYVPYASADPKLSGTFGFNIYYKGFELNTNFYYRFGGYAYNQTLVDKVENVDPYNNVDERALYSRWQTPGVAAMYKRISDRSATKPTSRFVEKDNYLSANSVSLAYTFRTDWIRHFGAQYLKVAVTANDFMRMSTIRREIGTAYPYAHHYSFTAQLTF</sequence>
<dbReference type="SUPFAM" id="SSF49464">
    <property type="entry name" value="Carboxypeptidase regulatory domain-like"/>
    <property type="match status" value="1"/>
</dbReference>
<keyword evidence="4 7" id="KW-0812">Transmembrane</keyword>
<evidence type="ECO:0000256" key="7">
    <source>
        <dbReference type="PROSITE-ProRule" id="PRU01360"/>
    </source>
</evidence>
<dbReference type="InterPro" id="IPR008969">
    <property type="entry name" value="CarboxyPept-like_regulatory"/>
</dbReference>
<keyword evidence="2 7" id="KW-0813">Transport</keyword>
<dbReference type="InterPro" id="IPR023996">
    <property type="entry name" value="TonB-dep_OMP_SusC/RagA"/>
</dbReference>
<evidence type="ECO:0000313" key="11">
    <source>
        <dbReference type="Proteomes" id="UP000288079"/>
    </source>
</evidence>
<feature type="domain" description="Protein FecR C-terminal" evidence="9">
    <location>
        <begin position="33"/>
        <end position="98"/>
    </location>
</feature>
<evidence type="ECO:0000256" key="3">
    <source>
        <dbReference type="ARBA" id="ARBA00022452"/>
    </source>
</evidence>
<keyword evidence="5 7" id="KW-0472">Membrane</keyword>
<dbReference type="InterPro" id="IPR039426">
    <property type="entry name" value="TonB-dep_rcpt-like"/>
</dbReference>
<comment type="subcellular location">
    <subcellularLocation>
        <location evidence="1 7">Cell outer membrane</location>
        <topology evidence="1 7">Multi-pass membrane protein</topology>
    </subcellularLocation>
</comment>
<name>A0A401LWM8_9BACE</name>
<dbReference type="SUPFAM" id="SSF56935">
    <property type="entry name" value="Porins"/>
    <property type="match status" value="1"/>
</dbReference>
<evidence type="ECO:0000256" key="6">
    <source>
        <dbReference type="ARBA" id="ARBA00023237"/>
    </source>
</evidence>
<dbReference type="NCBIfam" id="TIGR04056">
    <property type="entry name" value="OMP_RagA_SusC"/>
    <property type="match status" value="1"/>
</dbReference>
<organism evidence="10 11">
    <name type="scientific">Bacteroides faecalis</name>
    <dbReference type="NCBI Taxonomy" id="2447885"/>
    <lineage>
        <taxon>Bacteria</taxon>
        <taxon>Pseudomonadati</taxon>
        <taxon>Bacteroidota</taxon>
        <taxon>Bacteroidia</taxon>
        <taxon>Bacteroidales</taxon>
        <taxon>Bacteroidaceae</taxon>
        <taxon>Bacteroides</taxon>
    </lineage>
</organism>
<reference evidence="10 11" key="1">
    <citation type="submission" date="2018-10" db="EMBL/GenBank/DDBJ databases">
        <title>Draft Genome Sequence of Bacteroides sp. KCTC 15687.</title>
        <authorList>
            <person name="Yu S.Y."/>
            <person name="Kim J.S."/>
            <person name="Oh B.S."/>
            <person name="Park S.H."/>
            <person name="Kang S.W."/>
            <person name="Park J.E."/>
            <person name="Choi S.H."/>
            <person name="Han K.I."/>
            <person name="Lee K.C."/>
            <person name="Eom M.K."/>
            <person name="Suh M.K."/>
            <person name="Lee D.H."/>
            <person name="Yoon H."/>
            <person name="Kim B."/>
            <person name="Yang S.J."/>
            <person name="Lee J.S."/>
            <person name="Lee J.H."/>
        </authorList>
    </citation>
    <scope>NUCLEOTIDE SEQUENCE [LARGE SCALE GENOMIC DNA]</scope>
    <source>
        <strain evidence="10 11">KCTC 15687</strain>
    </source>
</reference>
<dbReference type="InterPro" id="IPR036942">
    <property type="entry name" value="Beta-barrel_TonB_sf"/>
</dbReference>
<evidence type="ECO:0000256" key="2">
    <source>
        <dbReference type="ARBA" id="ARBA00022448"/>
    </source>
</evidence>